<protein>
    <recommendedName>
        <fullName evidence="1">protein-ribulosamine 3-kinase</fullName>
        <ecNumber evidence="1">2.7.1.172</ecNumber>
    </recommendedName>
</protein>
<keyword evidence="4" id="KW-1185">Reference proteome</keyword>
<dbReference type="Gene3D" id="3.30.200.20">
    <property type="entry name" value="Phosphorylase Kinase, domain 1"/>
    <property type="match status" value="1"/>
</dbReference>
<sequence length="375" mass="41915">MAVATCVCILQPFAGVPVGRGEYGFLDVGSSFEGIVRREGGRRRIRLVCGASWFDFTSDESSTSYARGKMKSGDFAILSHLKDLGCGEIIRRPQEVHFSGCINESYTFNATGGDFFIKINRTFAASSMFAGEFEALQQLQAKEVICVPTPLGYGNLPDGGSYIIMKHLQFRPFGMMQESSQQALGWNLAMLHQANSGTVFGFPMTTRLGVLPLDNQWSSNWATFFVQQRLRDRFERVYTILGNQKTELECKGMKVLEHATEILDTHKIKPSLLHGDLWMGNSGLTSTGEVAIFDPASFIGDAEFDLAFEGWTPVEHFPGFTAGFYAAYHEVLPQVEGFGKRHQLYQLFHLLNHFLIYGGEYYTHVTAMVDQILLN</sequence>
<dbReference type="EMBL" id="OZ019901">
    <property type="protein sequence ID" value="CAK9237065.1"/>
    <property type="molecule type" value="Genomic_DNA"/>
</dbReference>
<reference evidence="3" key="1">
    <citation type="submission" date="2024-02" db="EMBL/GenBank/DDBJ databases">
        <authorList>
            <consortium name="ELIXIR-Norway"/>
            <consortium name="Elixir Norway"/>
        </authorList>
    </citation>
    <scope>NUCLEOTIDE SEQUENCE</scope>
</reference>
<dbReference type="Gene3D" id="3.90.1200.10">
    <property type="match status" value="1"/>
</dbReference>
<evidence type="ECO:0000256" key="2">
    <source>
        <dbReference type="ARBA" id="ARBA00048655"/>
    </source>
</evidence>
<dbReference type="Proteomes" id="UP001497512">
    <property type="component" value="Chromosome 9"/>
</dbReference>
<evidence type="ECO:0000256" key="1">
    <source>
        <dbReference type="ARBA" id="ARBA00011961"/>
    </source>
</evidence>
<evidence type="ECO:0000313" key="4">
    <source>
        <dbReference type="Proteomes" id="UP001497512"/>
    </source>
</evidence>
<dbReference type="InterPro" id="IPR016477">
    <property type="entry name" value="Fructo-/Ketosamine-3-kinase"/>
</dbReference>
<dbReference type="Pfam" id="PF03881">
    <property type="entry name" value="Fructosamin_kin"/>
    <property type="match status" value="1"/>
</dbReference>
<name>A0ABP0V3P3_9BRYO</name>
<proteinExistence type="predicted"/>
<accession>A0ABP0V3P3</accession>
<comment type="catalytic activity">
    <reaction evidence="2">
        <text>N(6)-D-ribulosyl-L-lysyl-[protein] + ATP = N(6)-(3-O-phospho-D-ribulosyl)-L-lysyl-[protein] + ADP + H(+)</text>
        <dbReference type="Rhea" id="RHEA:48432"/>
        <dbReference type="Rhea" id="RHEA-COMP:12103"/>
        <dbReference type="Rhea" id="RHEA-COMP:12104"/>
        <dbReference type="ChEBI" id="CHEBI:15378"/>
        <dbReference type="ChEBI" id="CHEBI:30616"/>
        <dbReference type="ChEBI" id="CHEBI:90418"/>
        <dbReference type="ChEBI" id="CHEBI:90420"/>
        <dbReference type="ChEBI" id="CHEBI:456216"/>
        <dbReference type="EC" id="2.7.1.172"/>
    </reaction>
    <physiologicalReaction direction="left-to-right" evidence="2">
        <dbReference type="Rhea" id="RHEA:48433"/>
    </physiologicalReaction>
</comment>
<gene>
    <name evidence="3" type="ORF">CSSPTR1EN2_LOCUS23465</name>
</gene>
<dbReference type="SUPFAM" id="SSF56112">
    <property type="entry name" value="Protein kinase-like (PK-like)"/>
    <property type="match status" value="1"/>
</dbReference>
<dbReference type="InterPro" id="IPR011009">
    <property type="entry name" value="Kinase-like_dom_sf"/>
</dbReference>
<dbReference type="PANTHER" id="PTHR12149">
    <property type="entry name" value="FRUCTOSAMINE 3 KINASE-RELATED PROTEIN"/>
    <property type="match status" value="1"/>
</dbReference>
<dbReference type="EC" id="2.7.1.172" evidence="1"/>
<organism evidence="3 4">
    <name type="scientific">Sphagnum troendelagicum</name>
    <dbReference type="NCBI Taxonomy" id="128251"/>
    <lineage>
        <taxon>Eukaryota</taxon>
        <taxon>Viridiplantae</taxon>
        <taxon>Streptophyta</taxon>
        <taxon>Embryophyta</taxon>
        <taxon>Bryophyta</taxon>
        <taxon>Sphagnophytina</taxon>
        <taxon>Sphagnopsida</taxon>
        <taxon>Sphagnales</taxon>
        <taxon>Sphagnaceae</taxon>
        <taxon>Sphagnum</taxon>
    </lineage>
</organism>
<evidence type="ECO:0000313" key="3">
    <source>
        <dbReference type="EMBL" id="CAK9237065.1"/>
    </source>
</evidence>
<dbReference type="PANTHER" id="PTHR12149:SF11">
    <property type="entry name" value="PROTEIN-RIBULOSAMINE 3-KINASE"/>
    <property type="match status" value="1"/>
</dbReference>